<dbReference type="Proteomes" id="UP000243784">
    <property type="component" value="Chromosome"/>
</dbReference>
<dbReference type="InterPro" id="IPR021400">
    <property type="entry name" value="DUF3039"/>
</dbReference>
<dbReference type="KEGG" id="rpla:A4Z71_04875"/>
<proteinExistence type="predicted"/>
<sequence>MNFEASLDADKIGGQTAGGTLLEEQIQNMEPGDHERYAHYVRKEKIVESAVLGTPVVALCGKTWVPGRDPDKFPVCPTCKEIYEGLRPEDPKSSGDDK</sequence>
<dbReference type="STRING" id="535712.A4Z71_04875"/>
<name>A0A1D9DZR7_9MICO</name>
<evidence type="ECO:0000313" key="2">
    <source>
        <dbReference type="EMBL" id="AOY56296.1"/>
    </source>
</evidence>
<keyword evidence="3" id="KW-1185">Reference proteome</keyword>
<organism evidence="2 3">
    <name type="scientific">Candidatus Rhodoluna planktonica</name>
    <dbReference type="NCBI Taxonomy" id="535712"/>
    <lineage>
        <taxon>Bacteria</taxon>
        <taxon>Bacillati</taxon>
        <taxon>Actinomycetota</taxon>
        <taxon>Actinomycetes</taxon>
        <taxon>Micrococcales</taxon>
        <taxon>Microbacteriaceae</taxon>
        <taxon>Luna cluster</taxon>
        <taxon>Luna-1 subcluster</taxon>
        <taxon>Rhodoluna</taxon>
    </lineage>
</organism>
<evidence type="ECO:0000256" key="1">
    <source>
        <dbReference type="SAM" id="MobiDB-lite"/>
    </source>
</evidence>
<evidence type="ECO:0000313" key="3">
    <source>
        <dbReference type="Proteomes" id="UP000243784"/>
    </source>
</evidence>
<dbReference type="RefSeq" id="WP_070954802.1">
    <property type="nucleotide sequence ID" value="NZ_CP015208.1"/>
</dbReference>
<protein>
    <recommendedName>
        <fullName evidence="4">DUF3039 domain-containing protein</fullName>
    </recommendedName>
</protein>
<dbReference type="Pfam" id="PF11238">
    <property type="entry name" value="DUF3039"/>
    <property type="match status" value="1"/>
</dbReference>
<dbReference type="EMBL" id="CP015208">
    <property type="protein sequence ID" value="AOY56296.1"/>
    <property type="molecule type" value="Genomic_DNA"/>
</dbReference>
<dbReference type="OrthoDB" id="8481541at2"/>
<accession>A0A1D9DZR7</accession>
<evidence type="ECO:0008006" key="4">
    <source>
        <dbReference type="Google" id="ProtNLM"/>
    </source>
</evidence>
<dbReference type="AlphaFoldDB" id="A0A1D9DZR7"/>
<reference evidence="2 3" key="1">
    <citation type="journal article" date="2016" name="Biochim. Biophys. Acta">
        <title>Photochemical characterization of actinorhodopsin and its functional existence in the natural host.</title>
        <authorList>
            <person name="Nakamura S."/>
            <person name="Kikukawa T."/>
            <person name="Tamogami J."/>
            <person name="Kamiya M."/>
            <person name="Aizawa T."/>
            <person name="Hahn M.W."/>
            <person name="Ihara K."/>
            <person name="Kamo N."/>
            <person name="Demura M."/>
        </authorList>
    </citation>
    <scope>NUCLEOTIDE SEQUENCE [LARGE SCALE GENOMIC DNA]</scope>
    <source>
        <strain evidence="2 3">MWH-Dar1</strain>
    </source>
</reference>
<gene>
    <name evidence="2" type="ORF">A4Z71_04875</name>
</gene>
<feature type="region of interest" description="Disordered" evidence="1">
    <location>
        <begin position="1"/>
        <end position="20"/>
    </location>
</feature>